<keyword evidence="5 7" id="KW-1133">Transmembrane helix</keyword>
<feature type="transmembrane region" description="Helical" evidence="7">
    <location>
        <begin position="21"/>
        <end position="44"/>
    </location>
</feature>
<dbReference type="InterPro" id="IPR035906">
    <property type="entry name" value="MetI-like_sf"/>
</dbReference>
<evidence type="ECO:0000256" key="1">
    <source>
        <dbReference type="ARBA" id="ARBA00004651"/>
    </source>
</evidence>
<keyword evidence="3" id="KW-1003">Cell membrane</keyword>
<evidence type="ECO:0000256" key="5">
    <source>
        <dbReference type="ARBA" id="ARBA00022989"/>
    </source>
</evidence>
<organism evidence="9">
    <name type="scientific">Caldilineaceae bacterium SB0662_bin_9</name>
    <dbReference type="NCBI Taxonomy" id="2605258"/>
    <lineage>
        <taxon>Bacteria</taxon>
        <taxon>Bacillati</taxon>
        <taxon>Chloroflexota</taxon>
        <taxon>Caldilineae</taxon>
        <taxon>Caldilineales</taxon>
        <taxon>Caldilineaceae</taxon>
    </lineage>
</organism>
<dbReference type="InterPro" id="IPR000515">
    <property type="entry name" value="MetI-like"/>
</dbReference>
<dbReference type="AlphaFoldDB" id="A0A6B1DST2"/>
<gene>
    <name evidence="9" type="ORF">F4Y08_10560</name>
</gene>
<keyword evidence="4 7" id="KW-0812">Transmembrane</keyword>
<keyword evidence="6 7" id="KW-0472">Membrane</keyword>
<evidence type="ECO:0000256" key="6">
    <source>
        <dbReference type="ARBA" id="ARBA00023136"/>
    </source>
</evidence>
<dbReference type="GO" id="GO:0055085">
    <property type="term" value="P:transmembrane transport"/>
    <property type="evidence" value="ECO:0007669"/>
    <property type="project" value="InterPro"/>
</dbReference>
<evidence type="ECO:0000256" key="4">
    <source>
        <dbReference type="ARBA" id="ARBA00022692"/>
    </source>
</evidence>
<proteinExistence type="inferred from homology"/>
<comment type="subcellular location">
    <subcellularLocation>
        <location evidence="1 7">Cell membrane</location>
        <topology evidence="1 7">Multi-pass membrane protein</topology>
    </subcellularLocation>
</comment>
<evidence type="ECO:0000313" key="9">
    <source>
        <dbReference type="EMBL" id="MYD90759.1"/>
    </source>
</evidence>
<comment type="similarity">
    <text evidence="7">Belongs to the binding-protein-dependent transport system permease family.</text>
</comment>
<comment type="caution">
    <text evidence="9">The sequence shown here is derived from an EMBL/GenBank/DDBJ whole genome shotgun (WGS) entry which is preliminary data.</text>
</comment>
<evidence type="ECO:0000259" key="8">
    <source>
        <dbReference type="PROSITE" id="PS50928"/>
    </source>
</evidence>
<feature type="transmembrane region" description="Helical" evidence="7">
    <location>
        <begin position="151"/>
        <end position="172"/>
    </location>
</feature>
<feature type="transmembrane region" description="Helical" evidence="7">
    <location>
        <begin position="249"/>
        <end position="272"/>
    </location>
</feature>
<feature type="transmembrane region" description="Helical" evidence="7">
    <location>
        <begin position="118"/>
        <end position="139"/>
    </location>
</feature>
<reference evidence="9" key="1">
    <citation type="submission" date="2019-09" db="EMBL/GenBank/DDBJ databases">
        <title>Characterisation of the sponge microbiome using genome-centric metagenomics.</title>
        <authorList>
            <person name="Engelberts J.P."/>
            <person name="Robbins S.J."/>
            <person name="De Goeij J.M."/>
            <person name="Aranda M."/>
            <person name="Bell S.C."/>
            <person name="Webster N.S."/>
        </authorList>
    </citation>
    <scope>NUCLEOTIDE SEQUENCE</scope>
    <source>
        <strain evidence="9">SB0662_bin_9</strain>
    </source>
</reference>
<feature type="transmembrane region" description="Helical" evidence="7">
    <location>
        <begin position="193"/>
        <end position="215"/>
    </location>
</feature>
<evidence type="ECO:0000256" key="2">
    <source>
        <dbReference type="ARBA" id="ARBA00022448"/>
    </source>
</evidence>
<name>A0A6B1DST2_9CHLR</name>
<dbReference type="PANTHER" id="PTHR43744:SF8">
    <property type="entry name" value="SN-GLYCEROL-3-PHOSPHATE TRANSPORT SYSTEM PERMEASE PROTEIN UGPE"/>
    <property type="match status" value="1"/>
</dbReference>
<dbReference type="CDD" id="cd06261">
    <property type="entry name" value="TM_PBP2"/>
    <property type="match status" value="1"/>
</dbReference>
<dbReference type="EMBL" id="VXPY01000077">
    <property type="protein sequence ID" value="MYD90759.1"/>
    <property type="molecule type" value="Genomic_DNA"/>
</dbReference>
<dbReference type="SUPFAM" id="SSF161098">
    <property type="entry name" value="MetI-like"/>
    <property type="match status" value="1"/>
</dbReference>
<accession>A0A6B1DST2</accession>
<dbReference type="Gene3D" id="1.10.3720.10">
    <property type="entry name" value="MetI-like"/>
    <property type="match status" value="1"/>
</dbReference>
<dbReference type="GO" id="GO:0005886">
    <property type="term" value="C:plasma membrane"/>
    <property type="evidence" value="ECO:0007669"/>
    <property type="project" value="UniProtKB-SubCell"/>
</dbReference>
<keyword evidence="2 7" id="KW-0813">Transport</keyword>
<sequence>MTTSFGSMRTRRATRLWQAGFYAVMITMSVVTVVPFLFMASTSFTKSFTMMTYPPTLIPDNPSLDNYVEIIFRFQKGLFPRWFFNTVFTTTLITAGSLLLNTLSGYIFAKKEFYGRDLVFALLLATMMVPVAVVLLPSFQIIRVFRLFNTYWALIIPALATPFGIFLMRQYITSLPTALIEVANIDGASELRIFWSIVIPLSTPGMAALGIFTVMNAWNAFLWPLIVLRANEMRTLVVGLATVQSEFNINYGLVMAGSVLTVLPLLVLYLIFQPYFVEGLRMGYGK</sequence>
<dbReference type="Pfam" id="PF00528">
    <property type="entry name" value="BPD_transp_1"/>
    <property type="match status" value="1"/>
</dbReference>
<feature type="transmembrane region" description="Helical" evidence="7">
    <location>
        <begin position="82"/>
        <end position="106"/>
    </location>
</feature>
<evidence type="ECO:0000256" key="7">
    <source>
        <dbReference type="RuleBase" id="RU363032"/>
    </source>
</evidence>
<evidence type="ECO:0000256" key="3">
    <source>
        <dbReference type="ARBA" id="ARBA00022475"/>
    </source>
</evidence>
<dbReference type="PANTHER" id="PTHR43744">
    <property type="entry name" value="ABC TRANSPORTER PERMEASE PROTEIN MG189-RELATED-RELATED"/>
    <property type="match status" value="1"/>
</dbReference>
<dbReference type="PROSITE" id="PS50928">
    <property type="entry name" value="ABC_TM1"/>
    <property type="match status" value="1"/>
</dbReference>
<feature type="domain" description="ABC transmembrane type-1" evidence="8">
    <location>
        <begin position="83"/>
        <end position="272"/>
    </location>
</feature>
<protein>
    <submittedName>
        <fullName evidence="9">Carbohydrate ABC transporter permease</fullName>
    </submittedName>
</protein>